<feature type="compositionally biased region" description="Basic and acidic residues" evidence="7">
    <location>
        <begin position="175"/>
        <end position="186"/>
    </location>
</feature>
<dbReference type="SMART" id="SM00355">
    <property type="entry name" value="ZnF_C2H2"/>
    <property type="match status" value="2"/>
</dbReference>
<dbReference type="STRING" id="765257.A0A0D0A8B9"/>
<dbReference type="EMBL" id="KN833686">
    <property type="protein sequence ID" value="KIK30677.1"/>
    <property type="molecule type" value="Genomic_DNA"/>
</dbReference>
<evidence type="ECO:0000256" key="7">
    <source>
        <dbReference type="SAM" id="MobiDB-lite"/>
    </source>
</evidence>
<feature type="compositionally biased region" description="Low complexity" evidence="7">
    <location>
        <begin position="127"/>
        <end position="141"/>
    </location>
</feature>
<dbReference type="GO" id="GO:0001228">
    <property type="term" value="F:DNA-binding transcription activator activity, RNA polymerase II-specific"/>
    <property type="evidence" value="ECO:0007669"/>
    <property type="project" value="TreeGrafter"/>
</dbReference>
<keyword evidence="2" id="KW-0677">Repeat</keyword>
<dbReference type="InterPro" id="IPR036236">
    <property type="entry name" value="Znf_C2H2_sf"/>
</dbReference>
<dbReference type="PANTHER" id="PTHR24393">
    <property type="entry name" value="ZINC FINGER PROTEIN"/>
    <property type="match status" value="1"/>
</dbReference>
<reference evidence="9 10" key="1">
    <citation type="submission" date="2014-04" db="EMBL/GenBank/DDBJ databases">
        <authorList>
            <consortium name="DOE Joint Genome Institute"/>
            <person name="Kuo A."/>
            <person name="Kohler A."/>
            <person name="Costa M.D."/>
            <person name="Nagy L.G."/>
            <person name="Floudas D."/>
            <person name="Copeland A."/>
            <person name="Barry K.W."/>
            <person name="Cichocki N."/>
            <person name="Veneault-Fourrey C."/>
            <person name="LaButti K."/>
            <person name="Lindquist E.A."/>
            <person name="Lipzen A."/>
            <person name="Lundell T."/>
            <person name="Morin E."/>
            <person name="Murat C."/>
            <person name="Sun H."/>
            <person name="Tunlid A."/>
            <person name="Henrissat B."/>
            <person name="Grigoriev I.V."/>
            <person name="Hibbett D.S."/>
            <person name="Martin F."/>
            <person name="Nordberg H.P."/>
            <person name="Cantor M.N."/>
            <person name="Hua S.X."/>
        </authorList>
    </citation>
    <scope>NUCLEOTIDE SEQUENCE [LARGE SCALE GENOMIC DNA]</scope>
    <source>
        <strain evidence="9 10">441</strain>
    </source>
</reference>
<dbReference type="PROSITE" id="PS50157">
    <property type="entry name" value="ZINC_FINGER_C2H2_2"/>
    <property type="match status" value="1"/>
</dbReference>
<dbReference type="OrthoDB" id="654211at2759"/>
<proteinExistence type="predicted"/>
<evidence type="ECO:0000256" key="5">
    <source>
        <dbReference type="ARBA" id="ARBA00023242"/>
    </source>
</evidence>
<keyword evidence="5" id="KW-0539">Nucleus</keyword>
<name>A0A0D0A8B9_9AGAM</name>
<dbReference type="SUPFAM" id="SSF57667">
    <property type="entry name" value="beta-beta-alpha zinc fingers"/>
    <property type="match status" value="1"/>
</dbReference>
<protein>
    <recommendedName>
        <fullName evidence="8">C2H2-type domain-containing protein</fullName>
    </recommendedName>
</protein>
<dbReference type="GO" id="GO:0008270">
    <property type="term" value="F:zinc ion binding"/>
    <property type="evidence" value="ECO:0007669"/>
    <property type="project" value="UniProtKB-KW"/>
</dbReference>
<keyword evidence="1" id="KW-0479">Metal-binding</keyword>
<organism evidence="9 10">
    <name type="scientific">Pisolithus microcarpus 441</name>
    <dbReference type="NCBI Taxonomy" id="765257"/>
    <lineage>
        <taxon>Eukaryota</taxon>
        <taxon>Fungi</taxon>
        <taxon>Dikarya</taxon>
        <taxon>Basidiomycota</taxon>
        <taxon>Agaricomycotina</taxon>
        <taxon>Agaricomycetes</taxon>
        <taxon>Agaricomycetidae</taxon>
        <taxon>Boletales</taxon>
        <taxon>Sclerodermatineae</taxon>
        <taxon>Pisolithaceae</taxon>
        <taxon>Pisolithus</taxon>
    </lineage>
</organism>
<reference evidence="10" key="2">
    <citation type="submission" date="2015-01" db="EMBL/GenBank/DDBJ databases">
        <title>Evolutionary Origins and Diversification of the Mycorrhizal Mutualists.</title>
        <authorList>
            <consortium name="DOE Joint Genome Institute"/>
            <consortium name="Mycorrhizal Genomics Consortium"/>
            <person name="Kohler A."/>
            <person name="Kuo A."/>
            <person name="Nagy L.G."/>
            <person name="Floudas D."/>
            <person name="Copeland A."/>
            <person name="Barry K.W."/>
            <person name="Cichocki N."/>
            <person name="Veneault-Fourrey C."/>
            <person name="LaButti K."/>
            <person name="Lindquist E.A."/>
            <person name="Lipzen A."/>
            <person name="Lundell T."/>
            <person name="Morin E."/>
            <person name="Murat C."/>
            <person name="Riley R."/>
            <person name="Ohm R."/>
            <person name="Sun H."/>
            <person name="Tunlid A."/>
            <person name="Henrissat B."/>
            <person name="Grigoriev I.V."/>
            <person name="Hibbett D.S."/>
            <person name="Martin F."/>
        </authorList>
    </citation>
    <scope>NUCLEOTIDE SEQUENCE [LARGE SCALE GENOMIC DNA]</scope>
    <source>
        <strain evidence="10">441</strain>
    </source>
</reference>
<evidence type="ECO:0000256" key="3">
    <source>
        <dbReference type="ARBA" id="ARBA00022771"/>
    </source>
</evidence>
<evidence type="ECO:0000313" key="9">
    <source>
        <dbReference type="EMBL" id="KIK30677.1"/>
    </source>
</evidence>
<dbReference type="AlphaFoldDB" id="A0A0D0A8B9"/>
<dbReference type="InterPro" id="IPR013087">
    <property type="entry name" value="Znf_C2H2_type"/>
</dbReference>
<dbReference type="Gene3D" id="3.30.160.60">
    <property type="entry name" value="Classic Zinc Finger"/>
    <property type="match status" value="1"/>
</dbReference>
<evidence type="ECO:0000256" key="4">
    <source>
        <dbReference type="ARBA" id="ARBA00022833"/>
    </source>
</evidence>
<dbReference type="GO" id="GO:0000978">
    <property type="term" value="F:RNA polymerase II cis-regulatory region sequence-specific DNA binding"/>
    <property type="evidence" value="ECO:0007669"/>
    <property type="project" value="TreeGrafter"/>
</dbReference>
<keyword evidence="3 6" id="KW-0863">Zinc-finger</keyword>
<keyword evidence="4" id="KW-0862">Zinc</keyword>
<feature type="compositionally biased region" description="Low complexity" evidence="7">
    <location>
        <begin position="28"/>
        <end position="45"/>
    </location>
</feature>
<dbReference type="PANTHER" id="PTHR24393:SF34">
    <property type="entry name" value="PR_SET DOMAIN 13"/>
    <property type="match status" value="1"/>
</dbReference>
<feature type="region of interest" description="Disordered" evidence="7">
    <location>
        <begin position="288"/>
        <end position="317"/>
    </location>
</feature>
<dbReference type="HOGENOM" id="CLU_040341_0_0_1"/>
<dbReference type="PROSITE" id="PS00028">
    <property type="entry name" value="ZINC_FINGER_C2H2_1"/>
    <property type="match status" value="2"/>
</dbReference>
<evidence type="ECO:0000256" key="2">
    <source>
        <dbReference type="ARBA" id="ARBA00022737"/>
    </source>
</evidence>
<feature type="region of interest" description="Disordered" evidence="7">
    <location>
        <begin position="21"/>
        <end position="89"/>
    </location>
</feature>
<sequence length="317" mass="35076">MWPGFQAASQMRHPPVIYVNYDNKDSTRSPSTSSVSSFHNSPTFSGIKGAVSSPATSHPDYLVTTVVPRKRSSPPAECTSPDGTPSFTTLVKPLSHVYLGDRDAGQRNTQGLQRNDGLPRLPGCGPSNQVISPNSSSNSASSDDERRAPREDSPQASEASERSLTAGPVIRRPSPKNDGEAWEKYAKPTLSSDGTTRRWQCTWSTSELGRVIDCQYTSKKQLVKRHVETTHLRFKPFVCEVCKKGFPQKTSLDTHMHGHTGSTPHACRYECGMSFKDPARRHRHMVEEHGYVPRQSKKKHKVGQPTQEISDLESGHP</sequence>
<keyword evidence="10" id="KW-1185">Reference proteome</keyword>
<dbReference type="Proteomes" id="UP000054018">
    <property type="component" value="Unassembled WGS sequence"/>
</dbReference>
<gene>
    <name evidence="9" type="ORF">PISMIDRAFT_20800</name>
</gene>
<evidence type="ECO:0000313" key="10">
    <source>
        <dbReference type="Proteomes" id="UP000054018"/>
    </source>
</evidence>
<feature type="domain" description="C2H2-type" evidence="8">
    <location>
        <begin position="237"/>
        <end position="264"/>
    </location>
</feature>
<evidence type="ECO:0000256" key="1">
    <source>
        <dbReference type="ARBA" id="ARBA00022723"/>
    </source>
</evidence>
<dbReference type="FunFam" id="3.30.160.60:FF:000303">
    <property type="entry name" value="Zinc finger protein 41"/>
    <property type="match status" value="1"/>
</dbReference>
<accession>A0A0D0A8B9</accession>
<feature type="region of interest" description="Disordered" evidence="7">
    <location>
        <begin position="101"/>
        <end position="196"/>
    </location>
</feature>
<feature type="compositionally biased region" description="Basic and acidic residues" evidence="7">
    <location>
        <begin position="143"/>
        <end position="153"/>
    </location>
</feature>
<dbReference type="GO" id="GO:0005634">
    <property type="term" value="C:nucleus"/>
    <property type="evidence" value="ECO:0007669"/>
    <property type="project" value="TreeGrafter"/>
</dbReference>
<evidence type="ECO:0000256" key="6">
    <source>
        <dbReference type="PROSITE-ProRule" id="PRU00042"/>
    </source>
</evidence>
<evidence type="ECO:0000259" key="8">
    <source>
        <dbReference type="PROSITE" id="PS50157"/>
    </source>
</evidence>